<name>A0A821BH36_9BILA</name>
<evidence type="ECO:0000313" key="2">
    <source>
        <dbReference type="Proteomes" id="UP000663851"/>
    </source>
</evidence>
<dbReference type="AlphaFoldDB" id="A0A821BH36"/>
<accession>A0A821BH36</accession>
<reference evidence="1" key="1">
    <citation type="submission" date="2021-02" db="EMBL/GenBank/DDBJ databases">
        <authorList>
            <person name="Nowell W R."/>
        </authorList>
    </citation>
    <scope>NUCLEOTIDE SEQUENCE</scope>
</reference>
<feature type="non-terminal residue" evidence="1">
    <location>
        <position position="42"/>
    </location>
</feature>
<dbReference type="Proteomes" id="UP000663851">
    <property type="component" value="Unassembled WGS sequence"/>
</dbReference>
<gene>
    <name evidence="1" type="ORF">HFQ381_LOCUS33250</name>
</gene>
<evidence type="ECO:0000313" key="1">
    <source>
        <dbReference type="EMBL" id="CAF4595441.1"/>
    </source>
</evidence>
<protein>
    <submittedName>
        <fullName evidence="1">Uncharacterized protein</fullName>
    </submittedName>
</protein>
<proteinExistence type="predicted"/>
<comment type="caution">
    <text evidence="1">The sequence shown here is derived from an EMBL/GenBank/DDBJ whole genome shotgun (WGS) entry which is preliminary data.</text>
</comment>
<organism evidence="1 2">
    <name type="scientific">Rotaria socialis</name>
    <dbReference type="NCBI Taxonomy" id="392032"/>
    <lineage>
        <taxon>Eukaryota</taxon>
        <taxon>Metazoa</taxon>
        <taxon>Spiralia</taxon>
        <taxon>Gnathifera</taxon>
        <taxon>Rotifera</taxon>
        <taxon>Eurotatoria</taxon>
        <taxon>Bdelloidea</taxon>
        <taxon>Philodinida</taxon>
        <taxon>Philodinidae</taxon>
        <taxon>Rotaria</taxon>
    </lineage>
</organism>
<sequence length="42" mass="4285">MPATSAAIDSHTVVTDTENSLKGTIIVASKAGETSQLNKSLP</sequence>
<dbReference type="EMBL" id="CAJOBO010009901">
    <property type="protein sequence ID" value="CAF4595441.1"/>
    <property type="molecule type" value="Genomic_DNA"/>
</dbReference>